<dbReference type="STRING" id="96561.Dole_1724"/>
<evidence type="ECO:0000313" key="8">
    <source>
        <dbReference type="Proteomes" id="UP000008561"/>
    </source>
</evidence>
<evidence type="ECO:0000256" key="5">
    <source>
        <dbReference type="ARBA" id="ARBA00023136"/>
    </source>
</evidence>
<evidence type="ECO:0000313" key="7">
    <source>
        <dbReference type="EMBL" id="ABW67528.1"/>
    </source>
</evidence>
<feature type="transmembrane region" description="Helical" evidence="6">
    <location>
        <begin position="142"/>
        <end position="160"/>
    </location>
</feature>
<feature type="transmembrane region" description="Helical" evidence="6">
    <location>
        <begin position="23"/>
        <end position="42"/>
    </location>
</feature>
<dbReference type="eggNOG" id="COG0670">
    <property type="taxonomic scope" value="Bacteria"/>
</dbReference>
<keyword evidence="5 6" id="KW-0472">Membrane</keyword>
<comment type="similarity">
    <text evidence="2 6">Belongs to the BI1 family.</text>
</comment>
<dbReference type="GO" id="GO:0005886">
    <property type="term" value="C:plasma membrane"/>
    <property type="evidence" value="ECO:0007669"/>
    <property type="project" value="TreeGrafter"/>
</dbReference>
<feature type="transmembrane region" description="Helical" evidence="6">
    <location>
        <begin position="48"/>
        <end position="72"/>
    </location>
</feature>
<comment type="subcellular location">
    <subcellularLocation>
        <location evidence="1">Membrane</location>
        <topology evidence="1">Multi-pass membrane protein</topology>
    </subcellularLocation>
</comment>
<evidence type="ECO:0000256" key="4">
    <source>
        <dbReference type="ARBA" id="ARBA00022989"/>
    </source>
</evidence>
<accession>A9A0M8</accession>
<dbReference type="RefSeq" id="WP_012175144.1">
    <property type="nucleotide sequence ID" value="NC_009943.1"/>
</dbReference>
<feature type="transmembrane region" description="Helical" evidence="6">
    <location>
        <begin position="84"/>
        <end position="105"/>
    </location>
</feature>
<dbReference type="Pfam" id="PF01027">
    <property type="entry name" value="Bax1-I"/>
    <property type="match status" value="1"/>
</dbReference>
<name>A9A0M8_DESOH</name>
<organism evidence="7 8">
    <name type="scientific">Desulfosudis oleivorans (strain DSM 6200 / JCM 39069 / Hxd3)</name>
    <name type="common">Desulfococcus oleovorans</name>
    <dbReference type="NCBI Taxonomy" id="96561"/>
    <lineage>
        <taxon>Bacteria</taxon>
        <taxon>Pseudomonadati</taxon>
        <taxon>Thermodesulfobacteriota</taxon>
        <taxon>Desulfobacteria</taxon>
        <taxon>Desulfobacterales</taxon>
        <taxon>Desulfosudaceae</taxon>
        <taxon>Desulfosudis</taxon>
    </lineage>
</organism>
<dbReference type="CDD" id="cd10432">
    <property type="entry name" value="BI-1-like_bacterial"/>
    <property type="match status" value="1"/>
</dbReference>
<evidence type="ECO:0000256" key="1">
    <source>
        <dbReference type="ARBA" id="ARBA00004141"/>
    </source>
</evidence>
<dbReference type="PANTHER" id="PTHR23291">
    <property type="entry name" value="BAX INHIBITOR-RELATED"/>
    <property type="match status" value="1"/>
</dbReference>
<evidence type="ECO:0000256" key="6">
    <source>
        <dbReference type="RuleBase" id="RU004379"/>
    </source>
</evidence>
<reference evidence="7 8" key="1">
    <citation type="submission" date="2007-10" db="EMBL/GenBank/DDBJ databases">
        <title>Complete sequence of Desulfococcus oleovorans Hxd3.</title>
        <authorList>
            <consortium name="US DOE Joint Genome Institute"/>
            <person name="Copeland A."/>
            <person name="Lucas S."/>
            <person name="Lapidus A."/>
            <person name="Barry K."/>
            <person name="Glavina del Rio T."/>
            <person name="Dalin E."/>
            <person name="Tice H."/>
            <person name="Pitluck S."/>
            <person name="Kiss H."/>
            <person name="Brettin T."/>
            <person name="Bruce D."/>
            <person name="Detter J.C."/>
            <person name="Han C."/>
            <person name="Schmutz J."/>
            <person name="Larimer F."/>
            <person name="Land M."/>
            <person name="Hauser L."/>
            <person name="Kyrpides N."/>
            <person name="Kim E."/>
            <person name="Wawrik B."/>
            <person name="Richardson P."/>
        </authorList>
    </citation>
    <scope>NUCLEOTIDE SEQUENCE [LARGE SCALE GENOMIC DNA]</scope>
    <source>
        <strain evidence="8">DSM 6200 / JCM 39069 / Hxd3</strain>
    </source>
</reference>
<gene>
    <name evidence="7" type="ordered locus">Dole_1724</name>
</gene>
<dbReference type="AlphaFoldDB" id="A9A0M8"/>
<proteinExistence type="inferred from homology"/>
<protein>
    <recommendedName>
        <fullName evidence="9">Bax inhibitor-1/YccA family protein</fullName>
    </recommendedName>
</protein>
<evidence type="ECO:0000256" key="3">
    <source>
        <dbReference type="ARBA" id="ARBA00022692"/>
    </source>
</evidence>
<evidence type="ECO:0000256" key="2">
    <source>
        <dbReference type="ARBA" id="ARBA00010350"/>
    </source>
</evidence>
<keyword evidence="3 6" id="KW-0812">Transmembrane</keyword>
<keyword evidence="4 6" id="KW-1133">Transmembrane helix</keyword>
<sequence>MAEPIQARATQTQVVVNTFIRSVYNWMAVGLALTGFLAYYVAHNETMLRIVFGNQALFFGLIIAELGLVFYLSARIQKIEATTATALFIIYAMLNGVTLSFIFIAYTAASIASTFFVCAATFGVCSIYGMVTKKDLTSVGQFMFMGLIGIIIASVVNIFLRSPAMNMIISYIGVFVFVGLTAYDTQKLKHMALTQPEGLDPAVARKGAIMGALTLYLDFINMFLFLLRILGASRD</sequence>
<dbReference type="PANTHER" id="PTHR23291:SF50">
    <property type="entry name" value="PROTEIN LIFEGUARD 4"/>
    <property type="match status" value="1"/>
</dbReference>
<feature type="transmembrane region" description="Helical" evidence="6">
    <location>
        <begin position="166"/>
        <end position="183"/>
    </location>
</feature>
<dbReference type="HOGENOM" id="CLU_058671_1_0_7"/>
<keyword evidence="8" id="KW-1185">Reference proteome</keyword>
<feature type="transmembrane region" description="Helical" evidence="6">
    <location>
        <begin position="208"/>
        <end position="230"/>
    </location>
</feature>
<dbReference type="Proteomes" id="UP000008561">
    <property type="component" value="Chromosome"/>
</dbReference>
<dbReference type="KEGG" id="dol:Dole_1724"/>
<dbReference type="OrthoDB" id="9793828at2"/>
<dbReference type="EMBL" id="CP000859">
    <property type="protein sequence ID" value="ABW67528.1"/>
    <property type="molecule type" value="Genomic_DNA"/>
</dbReference>
<dbReference type="InterPro" id="IPR006214">
    <property type="entry name" value="Bax_inhibitor_1-related"/>
</dbReference>
<evidence type="ECO:0008006" key="9">
    <source>
        <dbReference type="Google" id="ProtNLM"/>
    </source>
</evidence>